<comment type="caution">
    <text evidence="7">The sequence shown here is derived from an EMBL/GenBank/DDBJ whole genome shotgun (WGS) entry which is preliminary data.</text>
</comment>
<dbReference type="PANTHER" id="PTHR42786:SF2">
    <property type="entry name" value="TRNA (CYTIDINE_URIDINE-2'-O-)-METHYLTRANSFERASE TRMJ"/>
    <property type="match status" value="1"/>
</dbReference>
<sequence length="240" mass="26179">MLQNIRIVLIETSHTGNIGSAARAMKTMGLSSLYLVAPKVLPDEQATALAAGADDIVQSAVVVDSFDQAVADCSLVIGTSARSRHLSIPSIEPRACGGQALQYAQAGAKVAIVFGRERVGLTNEELLKCGFHLSIPANPDYASLNLAMAVQLVSYEIRMAMLAFEQQPQTALVAEAAEKPLQQELEFFFNQTEQLYRRLDFIKNNGVMPKLRRLYARADLRKNELNILQGMLSAVKKKCG</sequence>
<dbReference type="Gene3D" id="1.10.8.590">
    <property type="match status" value="1"/>
</dbReference>
<comment type="subcellular location">
    <subcellularLocation>
        <location evidence="5">Cytoplasm</location>
    </subcellularLocation>
</comment>
<dbReference type="CDD" id="cd18093">
    <property type="entry name" value="SpoU-like_TrmJ"/>
    <property type="match status" value="1"/>
</dbReference>
<accession>A0A0A3ANE1</accession>
<proteinExistence type="inferred from homology"/>
<dbReference type="GO" id="GO:0160206">
    <property type="term" value="F:tRNA (cytidine(32)/uridine(32)-2'-O)-methyltransferase activity"/>
    <property type="evidence" value="ECO:0007669"/>
    <property type="project" value="UniProtKB-EC"/>
</dbReference>
<dbReference type="InterPro" id="IPR029028">
    <property type="entry name" value="Alpha/beta_knot_MTases"/>
</dbReference>
<keyword evidence="8" id="KW-1185">Reference proteome</keyword>
<dbReference type="SUPFAM" id="SSF75217">
    <property type="entry name" value="alpha/beta knot"/>
    <property type="match status" value="1"/>
</dbReference>
<dbReference type="InterPro" id="IPR004384">
    <property type="entry name" value="RNA_MeTrfase_TrmJ/LasT"/>
</dbReference>
<evidence type="ECO:0000259" key="6">
    <source>
        <dbReference type="Pfam" id="PF00588"/>
    </source>
</evidence>
<evidence type="ECO:0000313" key="7">
    <source>
        <dbReference type="EMBL" id="KGQ70861.1"/>
    </source>
</evidence>
<dbReference type="EC" id="2.1.1.200" evidence="5"/>
<dbReference type="GO" id="GO:0106339">
    <property type="term" value="F:tRNA (cytidine(32)-2'-O)-methyltransferase activity"/>
    <property type="evidence" value="ECO:0007669"/>
    <property type="project" value="RHEA"/>
</dbReference>
<evidence type="ECO:0000256" key="5">
    <source>
        <dbReference type="RuleBase" id="RU362024"/>
    </source>
</evidence>
<evidence type="ECO:0000313" key="8">
    <source>
        <dbReference type="Proteomes" id="UP000030380"/>
    </source>
</evidence>
<gene>
    <name evidence="5" type="primary">trmJ</name>
    <name evidence="7" type="ORF">OA57_03925</name>
</gene>
<evidence type="ECO:0000256" key="3">
    <source>
        <dbReference type="ARBA" id="ARBA00022679"/>
    </source>
</evidence>
<dbReference type="STRING" id="505317.OA57_03925"/>
<organism evidence="7 8">
    <name type="scientific">Chelonobacter oris</name>
    <dbReference type="NCBI Taxonomy" id="505317"/>
    <lineage>
        <taxon>Bacteria</taxon>
        <taxon>Pseudomonadati</taxon>
        <taxon>Pseudomonadota</taxon>
        <taxon>Gammaproteobacteria</taxon>
        <taxon>Pasteurellales</taxon>
        <taxon>Pasteurellaceae</taxon>
        <taxon>Chelonobacter</taxon>
    </lineage>
</organism>
<comment type="subunit">
    <text evidence="5">Homodimer.</text>
</comment>
<dbReference type="Pfam" id="PF00588">
    <property type="entry name" value="SpoU_methylase"/>
    <property type="match status" value="1"/>
</dbReference>
<keyword evidence="4 5" id="KW-0949">S-adenosyl-L-methionine</keyword>
<dbReference type="InterPro" id="IPR029026">
    <property type="entry name" value="tRNA_m1G_MTases_N"/>
</dbReference>
<evidence type="ECO:0000256" key="4">
    <source>
        <dbReference type="ARBA" id="ARBA00022691"/>
    </source>
</evidence>
<reference evidence="7 8" key="1">
    <citation type="submission" date="2014-11" db="EMBL/GenBank/DDBJ databases">
        <title>Draft genome sequence of Chelonobacter oris 1662T, associated with respiratory disease in Hermann's Tortoises.</title>
        <authorList>
            <person name="Kudirkiene E."/>
            <person name="Hansen M.J."/>
            <person name="Bojesen A.M."/>
        </authorList>
    </citation>
    <scope>NUCLEOTIDE SEQUENCE [LARGE SCALE GENOMIC DNA]</scope>
    <source>
        <strain evidence="7 8">1662</strain>
    </source>
</reference>
<dbReference type="GO" id="GO:0003723">
    <property type="term" value="F:RNA binding"/>
    <property type="evidence" value="ECO:0007669"/>
    <property type="project" value="InterPro"/>
</dbReference>
<dbReference type="NCBIfam" id="TIGR00050">
    <property type="entry name" value="rRNA_methyl_1"/>
    <property type="match status" value="1"/>
</dbReference>
<dbReference type="FunFam" id="3.40.1280.10:FF:000006">
    <property type="entry name" value="Uncharacterized tRNA/rRNA methyltransferase HI_0380"/>
    <property type="match status" value="1"/>
</dbReference>
<feature type="domain" description="tRNA/rRNA methyltransferase SpoU type" evidence="6">
    <location>
        <begin position="5"/>
        <end position="155"/>
    </location>
</feature>
<dbReference type="RefSeq" id="WP_034613837.1">
    <property type="nucleotide sequence ID" value="NZ_JSUM01000005.1"/>
</dbReference>
<dbReference type="GO" id="GO:0005829">
    <property type="term" value="C:cytosol"/>
    <property type="evidence" value="ECO:0007669"/>
    <property type="project" value="TreeGrafter"/>
</dbReference>
<comment type="function">
    <text evidence="5">Catalyzes the formation of 2'O-methylated cytidine (Cm32) or 2'O-methylated uridine (Um32) at position 32 in tRNA.</text>
</comment>
<keyword evidence="5" id="KW-0819">tRNA processing</keyword>
<protein>
    <recommendedName>
        <fullName evidence="5">tRNA (cytidine/uridine-2'-O-)-methyltransferase TrmJ</fullName>
        <ecNumber evidence="5">2.1.1.200</ecNumber>
    </recommendedName>
    <alternativeName>
        <fullName evidence="5">tRNA (cytidine(32)/uridine(32)-2'-O)-methyltransferase</fullName>
    </alternativeName>
    <alternativeName>
        <fullName evidence="5">tRNA Cm32/Um32 methyltransferase</fullName>
    </alternativeName>
</protein>
<dbReference type="GO" id="GO:0002128">
    <property type="term" value="P:tRNA nucleoside ribose methylation"/>
    <property type="evidence" value="ECO:0007669"/>
    <property type="project" value="TreeGrafter"/>
</dbReference>
<keyword evidence="2 5" id="KW-0489">Methyltransferase</keyword>
<comment type="catalytic activity">
    <reaction evidence="5">
        <text>uridine(32) in tRNA + S-adenosyl-L-methionine = 2'-O-methyluridine(32) in tRNA + S-adenosyl-L-homocysteine + H(+)</text>
        <dbReference type="Rhea" id="RHEA:42936"/>
        <dbReference type="Rhea" id="RHEA-COMP:10107"/>
        <dbReference type="Rhea" id="RHEA-COMP:10290"/>
        <dbReference type="ChEBI" id="CHEBI:15378"/>
        <dbReference type="ChEBI" id="CHEBI:57856"/>
        <dbReference type="ChEBI" id="CHEBI:59789"/>
        <dbReference type="ChEBI" id="CHEBI:65315"/>
        <dbReference type="ChEBI" id="CHEBI:74478"/>
        <dbReference type="EC" id="2.1.1.200"/>
    </reaction>
</comment>
<dbReference type="PANTHER" id="PTHR42786">
    <property type="entry name" value="TRNA/RRNA METHYLTRANSFERASE"/>
    <property type="match status" value="1"/>
</dbReference>
<dbReference type="PIRSF" id="PIRSF004808">
    <property type="entry name" value="LasT"/>
    <property type="match status" value="1"/>
</dbReference>
<dbReference type="InterPro" id="IPR001537">
    <property type="entry name" value="SpoU_MeTrfase"/>
</dbReference>
<dbReference type="Proteomes" id="UP000030380">
    <property type="component" value="Unassembled WGS sequence"/>
</dbReference>
<keyword evidence="3 7" id="KW-0808">Transferase</keyword>
<dbReference type="OrthoDB" id="9806346at2"/>
<name>A0A0A3ANE1_9PAST</name>
<dbReference type="NCBIfam" id="NF011694">
    <property type="entry name" value="PRK15114.1"/>
    <property type="match status" value="1"/>
</dbReference>
<comment type="similarity">
    <text evidence="1">Belongs to the class IV-like SAM-binding methyltransferase superfamily. RNA methyltransferase TrmH family.</text>
</comment>
<dbReference type="Gene3D" id="3.40.1280.10">
    <property type="match status" value="1"/>
</dbReference>
<comment type="catalytic activity">
    <reaction evidence="5">
        <text>cytidine(32) in tRNA + S-adenosyl-L-methionine = 2'-O-methylcytidine(32) in tRNA + S-adenosyl-L-homocysteine + H(+)</text>
        <dbReference type="Rhea" id="RHEA:42932"/>
        <dbReference type="Rhea" id="RHEA-COMP:10288"/>
        <dbReference type="Rhea" id="RHEA-COMP:10289"/>
        <dbReference type="ChEBI" id="CHEBI:15378"/>
        <dbReference type="ChEBI" id="CHEBI:57856"/>
        <dbReference type="ChEBI" id="CHEBI:59789"/>
        <dbReference type="ChEBI" id="CHEBI:74495"/>
        <dbReference type="ChEBI" id="CHEBI:82748"/>
        <dbReference type="EC" id="2.1.1.200"/>
    </reaction>
</comment>
<dbReference type="EMBL" id="JSUM01000005">
    <property type="protein sequence ID" value="KGQ70861.1"/>
    <property type="molecule type" value="Genomic_DNA"/>
</dbReference>
<evidence type="ECO:0000256" key="1">
    <source>
        <dbReference type="ARBA" id="ARBA00007228"/>
    </source>
</evidence>
<dbReference type="AlphaFoldDB" id="A0A0A3ANE1"/>
<evidence type="ECO:0000256" key="2">
    <source>
        <dbReference type="ARBA" id="ARBA00022603"/>
    </source>
</evidence>
<keyword evidence="5" id="KW-0963">Cytoplasm</keyword>